<gene>
    <name evidence="7" type="ORF">IAC76_09380</name>
</gene>
<dbReference type="GO" id="GO:0003824">
    <property type="term" value="F:catalytic activity"/>
    <property type="evidence" value="ECO:0007669"/>
    <property type="project" value="InterPro"/>
</dbReference>
<dbReference type="InterPro" id="IPR006638">
    <property type="entry name" value="Elp3/MiaA/NifB-like_rSAM"/>
</dbReference>
<evidence type="ECO:0000256" key="1">
    <source>
        <dbReference type="ARBA" id="ARBA00001966"/>
    </source>
</evidence>
<keyword evidence="5" id="KW-0411">Iron-sulfur</keyword>
<dbReference type="SMART" id="SM00729">
    <property type="entry name" value="Elp3"/>
    <property type="match status" value="1"/>
</dbReference>
<dbReference type="InterPro" id="IPR023404">
    <property type="entry name" value="rSAM_horseshoe"/>
</dbReference>
<accession>A0A9D9H0E5</accession>
<dbReference type="InterPro" id="IPR034466">
    <property type="entry name" value="Methyltransferase_Class_B"/>
</dbReference>
<dbReference type="AlphaFoldDB" id="A0A9D9H0E5"/>
<dbReference type="PANTHER" id="PTHR43409">
    <property type="entry name" value="ANAEROBIC MAGNESIUM-PROTOPORPHYRIN IX MONOMETHYL ESTER CYCLASE-RELATED"/>
    <property type="match status" value="1"/>
</dbReference>
<dbReference type="Pfam" id="PF04055">
    <property type="entry name" value="Radical_SAM"/>
    <property type="match status" value="1"/>
</dbReference>
<dbReference type="SFLD" id="SFLDG01123">
    <property type="entry name" value="methyltransferase_(Class_B)"/>
    <property type="match status" value="1"/>
</dbReference>
<evidence type="ECO:0000256" key="2">
    <source>
        <dbReference type="ARBA" id="ARBA00022691"/>
    </source>
</evidence>
<dbReference type="Proteomes" id="UP000823632">
    <property type="component" value="Unassembled WGS sequence"/>
</dbReference>
<reference evidence="7" key="1">
    <citation type="submission" date="2020-10" db="EMBL/GenBank/DDBJ databases">
        <authorList>
            <person name="Gilroy R."/>
        </authorList>
    </citation>
    <scope>NUCLEOTIDE SEQUENCE</scope>
    <source>
        <strain evidence="7">10192</strain>
    </source>
</reference>
<keyword evidence="2" id="KW-0949">S-adenosyl-L-methionine</keyword>
<dbReference type="GO" id="GO:0005829">
    <property type="term" value="C:cytosol"/>
    <property type="evidence" value="ECO:0007669"/>
    <property type="project" value="TreeGrafter"/>
</dbReference>
<evidence type="ECO:0000313" key="8">
    <source>
        <dbReference type="Proteomes" id="UP000823632"/>
    </source>
</evidence>
<comment type="caution">
    <text evidence="7">The sequence shown here is derived from an EMBL/GenBank/DDBJ whole genome shotgun (WGS) entry which is preliminary data.</text>
</comment>
<evidence type="ECO:0000259" key="6">
    <source>
        <dbReference type="PROSITE" id="PS51918"/>
    </source>
</evidence>
<proteinExistence type="predicted"/>
<dbReference type="EMBL" id="JADIND010000208">
    <property type="protein sequence ID" value="MBO8431584.1"/>
    <property type="molecule type" value="Genomic_DNA"/>
</dbReference>
<dbReference type="Gene3D" id="3.80.30.20">
    <property type="entry name" value="tm_1862 like domain"/>
    <property type="match status" value="1"/>
</dbReference>
<evidence type="ECO:0000256" key="5">
    <source>
        <dbReference type="ARBA" id="ARBA00023014"/>
    </source>
</evidence>
<dbReference type="CDD" id="cd01335">
    <property type="entry name" value="Radical_SAM"/>
    <property type="match status" value="1"/>
</dbReference>
<comment type="cofactor">
    <cofactor evidence="1">
        <name>[4Fe-4S] cluster</name>
        <dbReference type="ChEBI" id="CHEBI:49883"/>
    </cofactor>
</comment>
<organism evidence="7 8">
    <name type="scientific">Candidatus Scatousia excrementipullorum</name>
    <dbReference type="NCBI Taxonomy" id="2840936"/>
    <lineage>
        <taxon>Bacteria</taxon>
        <taxon>Candidatus Scatousia</taxon>
    </lineage>
</organism>
<dbReference type="InterPro" id="IPR051198">
    <property type="entry name" value="BchE-like"/>
</dbReference>
<dbReference type="PANTHER" id="PTHR43409:SF16">
    <property type="entry name" value="SLR0320 PROTEIN"/>
    <property type="match status" value="1"/>
</dbReference>
<dbReference type="SFLD" id="SFLDS00029">
    <property type="entry name" value="Radical_SAM"/>
    <property type="match status" value="1"/>
</dbReference>
<evidence type="ECO:0000313" key="7">
    <source>
        <dbReference type="EMBL" id="MBO8431584.1"/>
    </source>
</evidence>
<dbReference type="InterPro" id="IPR058240">
    <property type="entry name" value="rSAM_sf"/>
</dbReference>
<dbReference type="SUPFAM" id="SSF102114">
    <property type="entry name" value="Radical SAM enzymes"/>
    <property type="match status" value="1"/>
</dbReference>
<dbReference type="PROSITE" id="PS51918">
    <property type="entry name" value="RADICAL_SAM"/>
    <property type="match status" value="1"/>
</dbReference>
<dbReference type="GO" id="GO:0051539">
    <property type="term" value="F:4 iron, 4 sulfur cluster binding"/>
    <property type="evidence" value="ECO:0007669"/>
    <property type="project" value="UniProtKB-KW"/>
</dbReference>
<feature type="domain" description="Radical SAM core" evidence="6">
    <location>
        <begin position="203"/>
        <end position="428"/>
    </location>
</feature>
<reference evidence="7" key="2">
    <citation type="journal article" date="2021" name="PeerJ">
        <title>Extensive microbial diversity within the chicken gut microbiome revealed by metagenomics and culture.</title>
        <authorList>
            <person name="Gilroy R."/>
            <person name="Ravi A."/>
            <person name="Getino M."/>
            <person name="Pursley I."/>
            <person name="Horton D.L."/>
            <person name="Alikhan N.F."/>
            <person name="Baker D."/>
            <person name="Gharbi K."/>
            <person name="Hall N."/>
            <person name="Watson M."/>
            <person name="Adriaenssens E.M."/>
            <person name="Foster-Nyarko E."/>
            <person name="Jarju S."/>
            <person name="Secka A."/>
            <person name="Antonio M."/>
            <person name="Oren A."/>
            <person name="Chaudhuri R.R."/>
            <person name="La Ragione R."/>
            <person name="Hildebrand F."/>
            <person name="Pallen M.J."/>
        </authorList>
    </citation>
    <scope>NUCLEOTIDE SEQUENCE</scope>
    <source>
        <strain evidence="7">10192</strain>
    </source>
</reference>
<dbReference type="GO" id="GO:0046872">
    <property type="term" value="F:metal ion binding"/>
    <property type="evidence" value="ECO:0007669"/>
    <property type="project" value="UniProtKB-KW"/>
</dbReference>
<sequence length="475" mass="54556">MDKEIELAEENKKKRILLIYPPSPVMNREDRCQQPTKELIVIPPLPPTDLMYLAAVAEQEGLEAKIVDYSQGGDLEKDLKEFKPDYLVANVATPTFKNDVSVMTIAKEICPDIVTIAKGAAFLTVAFEVMYFQKDLDIIICGEPEETLKEIVRGNPFESIKGIYYRDDIRVKFTGARPFIEDLDNLPFPARHLVDNNLYRRPDNNKVQAVIKVSRGCPFHCFFCLATPVSGAKVRKRSPENIVEEIRECVEKYGITNFVFWSDIFNIDKDWTMNLCQKIIDSGLNITWSANTRADTADEEMAQKMYESGCRLVSIGVESGSQEMLDKIGKKITLDDVRLTVKIFKKAGIKIYNYFVIGLPWEDEDTVEDTIDFAIELDSDFISFYTATPLPGTRFYDYAKANRLIDSDTSFSSAYFYPSVNTHYLSKDKVFELHKKAEKRFYLRPSYIFKTLIGIKSFEEFKNYFRAGMNLLLRK</sequence>
<protein>
    <submittedName>
        <fullName evidence="7">Radical SAM protein</fullName>
    </submittedName>
</protein>
<dbReference type="SFLD" id="SFLDG01082">
    <property type="entry name" value="B12-binding_domain_containing"/>
    <property type="match status" value="1"/>
</dbReference>
<keyword evidence="4" id="KW-0408">Iron</keyword>
<name>A0A9D9H0E5_9BACT</name>
<dbReference type="InterPro" id="IPR007197">
    <property type="entry name" value="rSAM"/>
</dbReference>
<evidence type="ECO:0000256" key="3">
    <source>
        <dbReference type="ARBA" id="ARBA00022723"/>
    </source>
</evidence>
<dbReference type="Gene3D" id="3.40.50.280">
    <property type="entry name" value="Cobalamin-binding domain"/>
    <property type="match status" value="1"/>
</dbReference>
<keyword evidence="3" id="KW-0479">Metal-binding</keyword>
<evidence type="ECO:0000256" key="4">
    <source>
        <dbReference type="ARBA" id="ARBA00023004"/>
    </source>
</evidence>